<dbReference type="AlphaFoldDB" id="A0A0F4G4V3"/>
<protein>
    <submittedName>
        <fullName evidence="2">Uncharacterized protein</fullName>
    </submittedName>
</protein>
<dbReference type="OrthoDB" id="10537512at2759"/>
<feature type="compositionally biased region" description="Basic and acidic residues" evidence="1">
    <location>
        <begin position="85"/>
        <end position="135"/>
    </location>
</feature>
<organism evidence="2 3">
    <name type="scientific">Zymoseptoria brevis</name>
    <dbReference type="NCBI Taxonomy" id="1047168"/>
    <lineage>
        <taxon>Eukaryota</taxon>
        <taxon>Fungi</taxon>
        <taxon>Dikarya</taxon>
        <taxon>Ascomycota</taxon>
        <taxon>Pezizomycotina</taxon>
        <taxon>Dothideomycetes</taxon>
        <taxon>Dothideomycetidae</taxon>
        <taxon>Mycosphaerellales</taxon>
        <taxon>Mycosphaerellaceae</taxon>
        <taxon>Zymoseptoria</taxon>
    </lineage>
</organism>
<dbReference type="EMBL" id="LAFY01005824">
    <property type="protein sequence ID" value="KJX92329.1"/>
    <property type="molecule type" value="Genomic_DNA"/>
</dbReference>
<comment type="caution">
    <text evidence="2">The sequence shown here is derived from an EMBL/GenBank/DDBJ whole genome shotgun (WGS) entry which is preliminary data.</text>
</comment>
<evidence type="ECO:0000313" key="2">
    <source>
        <dbReference type="EMBL" id="KJX92329.1"/>
    </source>
</evidence>
<evidence type="ECO:0000313" key="3">
    <source>
        <dbReference type="Proteomes" id="UP000033647"/>
    </source>
</evidence>
<proteinExistence type="predicted"/>
<gene>
    <name evidence="2" type="ORF">TI39_contig5869g00002</name>
</gene>
<sequence>MSPSSYYSHDSDDSHYARRRSRRPHRPAHSADHLPRRGARPRRTGSAPASHETSSSGAAAANIGKIALGVVFVQLVSTCISTWMRKKEEESEAEYQKGRRREFDKAKAKRRREEERWERELEEREREKEEARWGREVIVTESRRIAPAPERGQGSDEEEGMRRIEAPPDGDEGSVRAKSRSGQSERAKSRSGESERAKSRSGKSERARSRAAQSSRYSSEDEDERRYARRRPGRSRSRPAVDVS</sequence>
<feature type="region of interest" description="Disordered" evidence="1">
    <location>
        <begin position="1"/>
        <end position="58"/>
    </location>
</feature>
<name>A0A0F4G4V3_9PEZI</name>
<evidence type="ECO:0000256" key="1">
    <source>
        <dbReference type="SAM" id="MobiDB-lite"/>
    </source>
</evidence>
<feature type="compositionally biased region" description="Basic residues" evidence="1">
    <location>
        <begin position="227"/>
        <end position="237"/>
    </location>
</feature>
<dbReference type="Proteomes" id="UP000033647">
    <property type="component" value="Unassembled WGS sequence"/>
</dbReference>
<reference evidence="2 3" key="1">
    <citation type="submission" date="2015-03" db="EMBL/GenBank/DDBJ databases">
        <title>RNA-seq based gene annotation and comparative genomics of four Zymoseptoria species reveal species-specific pathogenicity related genes and transposable element activity.</title>
        <authorList>
            <person name="Grandaubert J."/>
            <person name="Bhattacharyya A."/>
            <person name="Stukenbrock E.H."/>
        </authorList>
    </citation>
    <scope>NUCLEOTIDE SEQUENCE [LARGE SCALE GENOMIC DNA]</scope>
    <source>
        <strain evidence="2 3">Zb18110</strain>
    </source>
</reference>
<feature type="compositionally biased region" description="Basic and acidic residues" evidence="1">
    <location>
        <begin position="183"/>
        <end position="208"/>
    </location>
</feature>
<keyword evidence="3" id="KW-1185">Reference proteome</keyword>
<feature type="compositionally biased region" description="Basic residues" evidence="1">
    <location>
        <begin position="17"/>
        <end position="28"/>
    </location>
</feature>
<accession>A0A0F4G4V3</accession>
<feature type="region of interest" description="Disordered" evidence="1">
    <location>
        <begin position="85"/>
        <end position="244"/>
    </location>
</feature>